<dbReference type="Pfam" id="PF00535">
    <property type="entry name" value="Glycos_transf_2"/>
    <property type="match status" value="1"/>
</dbReference>
<keyword evidence="3" id="KW-0808">Transferase</keyword>
<dbReference type="InterPro" id="IPR029044">
    <property type="entry name" value="Nucleotide-diphossugar_trans"/>
</dbReference>
<dbReference type="InterPro" id="IPR001173">
    <property type="entry name" value="Glyco_trans_2-like"/>
</dbReference>
<protein>
    <submittedName>
        <fullName evidence="3">Glycosyltransferase family 2 protein</fullName>
    </submittedName>
</protein>
<keyword evidence="4" id="KW-1185">Reference proteome</keyword>
<evidence type="ECO:0000259" key="2">
    <source>
        <dbReference type="Pfam" id="PF00535"/>
    </source>
</evidence>
<reference evidence="3 4" key="1">
    <citation type="submission" date="2018-10" db="EMBL/GenBank/DDBJ databases">
        <title>Genome sequencing of Arthrobacter oryzae TNB02.</title>
        <authorList>
            <person name="Cho Y.-J."/>
            <person name="Cho A."/>
            <person name="Kim O.-S."/>
        </authorList>
    </citation>
    <scope>NUCLEOTIDE SEQUENCE [LARGE SCALE GENOMIC DNA]</scope>
    <source>
        <strain evidence="3 4">TNB02</strain>
    </source>
</reference>
<dbReference type="Gene3D" id="3.90.550.10">
    <property type="entry name" value="Spore Coat Polysaccharide Biosynthesis Protein SpsA, Chain A"/>
    <property type="match status" value="1"/>
</dbReference>
<dbReference type="Proteomes" id="UP000273807">
    <property type="component" value="Unassembled WGS sequence"/>
</dbReference>
<evidence type="ECO:0000313" key="3">
    <source>
        <dbReference type="EMBL" id="RNL53911.1"/>
    </source>
</evidence>
<dbReference type="GO" id="GO:0016758">
    <property type="term" value="F:hexosyltransferase activity"/>
    <property type="evidence" value="ECO:0007669"/>
    <property type="project" value="UniProtKB-ARBA"/>
</dbReference>
<comment type="caution">
    <text evidence="3">The sequence shown here is derived from an EMBL/GenBank/DDBJ whole genome shotgun (WGS) entry which is preliminary data.</text>
</comment>
<name>A0A3N0BW65_9MICC</name>
<dbReference type="PANTHER" id="PTHR22916:SF3">
    <property type="entry name" value="UDP-GLCNAC:BETAGAL BETA-1,3-N-ACETYLGLUCOSAMINYLTRANSFERASE-LIKE PROTEIN 1"/>
    <property type="match status" value="1"/>
</dbReference>
<dbReference type="SUPFAM" id="SSF53448">
    <property type="entry name" value="Nucleotide-diphospho-sugar transferases"/>
    <property type="match status" value="1"/>
</dbReference>
<dbReference type="OrthoDB" id="8549922at2"/>
<organism evidence="3 4">
    <name type="scientific">Arthrobacter oryzae</name>
    <dbReference type="NCBI Taxonomy" id="409290"/>
    <lineage>
        <taxon>Bacteria</taxon>
        <taxon>Bacillati</taxon>
        <taxon>Actinomycetota</taxon>
        <taxon>Actinomycetes</taxon>
        <taxon>Micrococcales</taxon>
        <taxon>Micrococcaceae</taxon>
        <taxon>Arthrobacter</taxon>
    </lineage>
</organism>
<accession>A0A3N0BW65</accession>
<dbReference type="CDD" id="cd00761">
    <property type="entry name" value="Glyco_tranf_GTA_type"/>
    <property type="match status" value="1"/>
</dbReference>
<evidence type="ECO:0000256" key="1">
    <source>
        <dbReference type="SAM" id="MobiDB-lite"/>
    </source>
</evidence>
<dbReference type="PANTHER" id="PTHR22916">
    <property type="entry name" value="GLYCOSYLTRANSFERASE"/>
    <property type="match status" value="1"/>
</dbReference>
<proteinExistence type="predicted"/>
<evidence type="ECO:0000313" key="4">
    <source>
        <dbReference type="Proteomes" id="UP000273807"/>
    </source>
</evidence>
<dbReference type="EMBL" id="RBED01000103">
    <property type="protein sequence ID" value="RNL53911.1"/>
    <property type="molecule type" value="Genomic_DNA"/>
</dbReference>
<feature type="domain" description="Glycosyltransferase 2-like" evidence="2">
    <location>
        <begin position="745"/>
        <end position="870"/>
    </location>
</feature>
<sequence>MKFKIVNYQAHRISGWVYEPDADQGTTMLDLVVNGETVSALTCKIFRDELSAEEFSTRNVGFLGNLPPQFWTGDEHDVALIHRGTGDVLTQKRISTSDSRIAGTEELSADFMVTPLGQVAGWASAENRPAYARVTVDGKAIDQGRTDRRVLPWKRETVKFNAPFGYMHGTQIPSDFFDGQVHRVQIFAGGEPQAPVLVLDQTLELAAEHSDAAAREAQRLQHDAPNTSPWLKPDRVRPDIRVARVSLTECYASIALTGESQYQRLVLRLGEAEMILTALTGPPRTGPESGGTQQYAGEIPLEGRFTDSMPLYTPGAEVGSTYDLHLGDATGRRPAGLPEAIVQDAGGEFMLSETVLDGGAFTGWAFHTAGLDFPVELVLREITETGQTDVHRAPASLRDKQAKLQHGIVGVGYALALPSSVLVRRSAHLRLLAVHGRGEKVLWEDRSFHATNQFLLAQALQASSSSRALELLKNARRAGRKTFVESFLGTYKHARAEISLEMLETAIASQKQGAGATLEPARGAIWYWVHELRANPGRLQWFTTNAIRNRNGGARDILAYAASKGRYDFAQIHGILESYRARLFRDAAADILGDDHWKPAVLAMARFLFAAPRDETDQLDALTLYSMLEAWRGLEDITGADRAFFGDLLRWRGEFAESARVLTAEDPDSEHDYSQKLLALNAVNPNVTGANGMPSNTDAWLAGFNELLKEGGAAPISMQGGRVSFFNVTTDLTPAAEGVESPLVTVIMPIYEPSAATNIAVDSLLRQTWRKLEIIMIDDCSPEQDADGCPTPYRKLLQDLAARDPRIRLVLKDVNRGSYSVRNDALDLATGDLITVADKDDWHHPQQIELQVRDFMAAPERVANMTNWVRVDEQLTLLLRSATGRVFYPSMASLMFRRDPVLKDLGYWDTIRKSGDSEFKSRIENYYGITVEPLTKVPLAFALMDGANLTRDDMGVGYLAPERRAYLRGYKSWHREIRESGESPYMPKSLDARRFVAPAAYLPGKRSEGPTQYDVVFASEFGFLAGNSTSLFNEISVCLNAGLRVGVIPFQNGLIPSASRRQFSRKIDDLVLTGQVDRLSLDTDAETDLLVVRWPTALQVVPDVTAGLKPKKAVIVSNHPPFEPSGDRRSYDIGVVTRNVEGLFGVRPLWAPQSEQIGAMIAPLMPASDLTSFSWKGIIELKEQSSRNRYRAGRPTIGRHARDDAAKWPSDRKVFNQVYPADGSASVCILGGTKVPLQKGFLSRTPPSWEIYAFNEISVEEYLSEKIDFFVYFHSDGWLEAFGMAILEAMSYGVVCVLPRHFEPVFKDAAVYAAPEQVKDVISQLWDLQSYALQQQRAVRFIEQECTPEAYLRRLSGLGVEVEQNEG</sequence>
<gene>
    <name evidence="3" type="ORF">D7003_11580</name>
</gene>
<feature type="region of interest" description="Disordered" evidence="1">
    <location>
        <begin position="214"/>
        <end position="233"/>
    </location>
</feature>